<gene>
    <name evidence="4" type="ORF">Ae201684_009814</name>
</gene>
<dbReference type="VEuPathDB" id="FungiDB:AeMF1_017747"/>
<accession>A0A6G0X0C9</accession>
<evidence type="ECO:0000313" key="4">
    <source>
        <dbReference type="EMBL" id="KAF0733250.1"/>
    </source>
</evidence>
<dbReference type="PROSITE" id="PS51203">
    <property type="entry name" value="CS"/>
    <property type="match status" value="1"/>
</dbReference>
<proteinExistence type="predicted"/>
<evidence type="ECO:0000256" key="2">
    <source>
        <dbReference type="SAM" id="MobiDB-lite"/>
    </source>
</evidence>
<keyword evidence="1" id="KW-0597">Phosphoprotein</keyword>
<dbReference type="InterPro" id="IPR008978">
    <property type="entry name" value="HSP20-like_chaperone"/>
</dbReference>
<dbReference type="InterPro" id="IPR037898">
    <property type="entry name" value="NudC_fam"/>
</dbReference>
<dbReference type="SUPFAM" id="SSF49764">
    <property type="entry name" value="HSP20-like chaperones"/>
    <property type="match status" value="1"/>
</dbReference>
<feature type="compositionally biased region" description="Low complexity" evidence="2">
    <location>
        <begin position="73"/>
        <end position="92"/>
    </location>
</feature>
<evidence type="ECO:0000259" key="3">
    <source>
        <dbReference type="PROSITE" id="PS51203"/>
    </source>
</evidence>
<organism evidence="4 5">
    <name type="scientific">Aphanomyces euteiches</name>
    <dbReference type="NCBI Taxonomy" id="100861"/>
    <lineage>
        <taxon>Eukaryota</taxon>
        <taxon>Sar</taxon>
        <taxon>Stramenopiles</taxon>
        <taxon>Oomycota</taxon>
        <taxon>Saprolegniomycetes</taxon>
        <taxon>Saprolegniales</taxon>
        <taxon>Verrucalvaceae</taxon>
        <taxon>Aphanomyces</taxon>
    </lineage>
</organism>
<keyword evidence="5" id="KW-1185">Reference proteome</keyword>
<dbReference type="Pfam" id="PF14050">
    <property type="entry name" value="Nudc_N"/>
    <property type="match status" value="1"/>
</dbReference>
<comment type="caution">
    <text evidence="4">The sequence shown here is derived from an EMBL/GenBank/DDBJ whole genome shotgun (WGS) entry which is preliminary data.</text>
</comment>
<dbReference type="CDD" id="cd06467">
    <property type="entry name" value="p23_NUDC_like"/>
    <property type="match status" value="1"/>
</dbReference>
<dbReference type="PANTHER" id="PTHR12356">
    <property type="entry name" value="NUCLEAR MOVEMENT PROTEIN NUDC"/>
    <property type="match status" value="1"/>
</dbReference>
<protein>
    <recommendedName>
        <fullName evidence="3">CS domain-containing protein</fullName>
    </recommendedName>
</protein>
<dbReference type="PANTHER" id="PTHR12356:SF17">
    <property type="entry name" value="CS DOMAIN-CONTAINING PROTEIN"/>
    <property type="match status" value="1"/>
</dbReference>
<dbReference type="GO" id="GO:0006457">
    <property type="term" value="P:protein folding"/>
    <property type="evidence" value="ECO:0007669"/>
    <property type="project" value="TreeGrafter"/>
</dbReference>
<dbReference type="GO" id="GO:0005737">
    <property type="term" value="C:cytoplasm"/>
    <property type="evidence" value="ECO:0007669"/>
    <property type="project" value="TreeGrafter"/>
</dbReference>
<feature type="domain" description="CS" evidence="3">
    <location>
        <begin position="124"/>
        <end position="213"/>
    </location>
</feature>
<dbReference type="EMBL" id="VJMJ01000124">
    <property type="protein sequence ID" value="KAF0733250.1"/>
    <property type="molecule type" value="Genomic_DNA"/>
</dbReference>
<dbReference type="Proteomes" id="UP000481153">
    <property type="component" value="Unassembled WGS sequence"/>
</dbReference>
<dbReference type="InterPro" id="IPR007052">
    <property type="entry name" value="CS_dom"/>
</dbReference>
<reference evidence="4 5" key="1">
    <citation type="submission" date="2019-07" db="EMBL/GenBank/DDBJ databases">
        <title>Genomics analysis of Aphanomyces spp. identifies a new class of oomycete effector associated with host adaptation.</title>
        <authorList>
            <person name="Gaulin E."/>
        </authorList>
    </citation>
    <scope>NUCLEOTIDE SEQUENCE [LARGE SCALE GENOMIC DNA]</scope>
    <source>
        <strain evidence="4 5">ATCC 201684</strain>
    </source>
</reference>
<feature type="compositionally biased region" description="Polar residues" evidence="2">
    <location>
        <begin position="93"/>
        <end position="114"/>
    </location>
</feature>
<dbReference type="InterPro" id="IPR025934">
    <property type="entry name" value="NudC_N_dom"/>
</dbReference>
<sequence length="269" mass="29427">MTKYDAMLMGMAQQEGSIAGVLNAFFDFLHRNTDFYVVSENPQRRMGFAPGQAQELLLRSFKQFPMKPLEGNVSPSPSSSAPAPSAVSAPASTTAQTTGRSSTKSTTPQRTTAEGKQVPVGNGGTTSTYSWTQSLRDVTVQIQVPSGVKSKDMAVAFTHRTVSAGVKGQPPILHGTFPYKIKLEDTVWSFESSSQTLVLSIEKTVETWWRSVIEGDPEIDTSLVDSTQSIDEYDAETQGAIRKIMYEQQHKQQTEAIPSMTFPSSLNME</sequence>
<dbReference type="Pfam" id="PF04969">
    <property type="entry name" value="CS"/>
    <property type="match status" value="1"/>
</dbReference>
<feature type="region of interest" description="Disordered" evidence="2">
    <location>
        <begin position="68"/>
        <end position="129"/>
    </location>
</feature>
<evidence type="ECO:0000313" key="5">
    <source>
        <dbReference type="Proteomes" id="UP000481153"/>
    </source>
</evidence>
<evidence type="ECO:0000256" key="1">
    <source>
        <dbReference type="ARBA" id="ARBA00022553"/>
    </source>
</evidence>
<name>A0A6G0X0C9_9STRA</name>
<dbReference type="Gene3D" id="2.60.40.790">
    <property type="match status" value="1"/>
</dbReference>
<dbReference type="GO" id="GO:0051082">
    <property type="term" value="F:unfolded protein binding"/>
    <property type="evidence" value="ECO:0007669"/>
    <property type="project" value="TreeGrafter"/>
</dbReference>
<dbReference type="AlphaFoldDB" id="A0A6G0X0C9"/>